<comment type="caution">
    <text evidence="1">The sequence shown here is derived from an EMBL/GenBank/DDBJ whole genome shotgun (WGS) entry which is preliminary data.</text>
</comment>
<dbReference type="SUPFAM" id="SSF55961">
    <property type="entry name" value="Bet v1-like"/>
    <property type="match status" value="1"/>
</dbReference>
<name>A0ABW3CEB2_9ACTN</name>
<evidence type="ECO:0008006" key="3">
    <source>
        <dbReference type="Google" id="ProtNLM"/>
    </source>
</evidence>
<sequence>REHVAEKVRAEHGDDATRLLDLSVGAQMNFTIFPNLLLIGNQIQVLEPVATDETVLTWYATSSDELPDEVNTLRMRHQEDFPSFGEPDDLANFAECQRGLAVPEVEWVLMNRGLGAMDRVKIEGEVVTAPVTHEVAPRGYFSFWRDLMGAGDD</sequence>
<accession>A0ABW3CEB2</accession>
<feature type="non-terminal residue" evidence="1">
    <location>
        <position position="1"/>
    </location>
</feature>
<dbReference type="EMBL" id="JBHTIR010001217">
    <property type="protein sequence ID" value="MFD0852282.1"/>
    <property type="molecule type" value="Genomic_DNA"/>
</dbReference>
<proteinExistence type="predicted"/>
<dbReference type="Proteomes" id="UP001597083">
    <property type="component" value="Unassembled WGS sequence"/>
</dbReference>
<keyword evidence="2" id="KW-1185">Reference proteome</keyword>
<evidence type="ECO:0000313" key="2">
    <source>
        <dbReference type="Proteomes" id="UP001597083"/>
    </source>
</evidence>
<protein>
    <recommendedName>
        <fullName evidence="3">Aromatic ring-hydroxylating dioxygenase subunit alpha</fullName>
    </recommendedName>
</protein>
<dbReference type="Gene3D" id="3.90.380.10">
    <property type="entry name" value="Naphthalene 1,2-dioxygenase Alpha Subunit, Chain A, domain 1"/>
    <property type="match status" value="1"/>
</dbReference>
<evidence type="ECO:0000313" key="1">
    <source>
        <dbReference type="EMBL" id="MFD0852282.1"/>
    </source>
</evidence>
<reference evidence="2" key="1">
    <citation type="journal article" date="2019" name="Int. J. Syst. Evol. Microbiol.">
        <title>The Global Catalogue of Microorganisms (GCM) 10K type strain sequencing project: providing services to taxonomists for standard genome sequencing and annotation.</title>
        <authorList>
            <consortium name="The Broad Institute Genomics Platform"/>
            <consortium name="The Broad Institute Genome Sequencing Center for Infectious Disease"/>
            <person name="Wu L."/>
            <person name="Ma J."/>
        </authorList>
    </citation>
    <scope>NUCLEOTIDE SEQUENCE [LARGE SCALE GENOMIC DNA]</scope>
    <source>
        <strain evidence="2">JCM 31696</strain>
    </source>
</reference>
<organism evidence="1 2">
    <name type="scientific">Actinomadura adrarensis</name>
    <dbReference type="NCBI Taxonomy" id="1819600"/>
    <lineage>
        <taxon>Bacteria</taxon>
        <taxon>Bacillati</taxon>
        <taxon>Actinomycetota</taxon>
        <taxon>Actinomycetes</taxon>
        <taxon>Streptosporangiales</taxon>
        <taxon>Thermomonosporaceae</taxon>
        <taxon>Actinomadura</taxon>
    </lineage>
</organism>
<gene>
    <name evidence="1" type="ORF">ACFQ07_08615</name>
</gene>